<gene>
    <name evidence="2" type="ORF">LTRI10_LOCUS33760</name>
</gene>
<organism evidence="2 3">
    <name type="scientific">Linum trigynum</name>
    <dbReference type="NCBI Taxonomy" id="586398"/>
    <lineage>
        <taxon>Eukaryota</taxon>
        <taxon>Viridiplantae</taxon>
        <taxon>Streptophyta</taxon>
        <taxon>Embryophyta</taxon>
        <taxon>Tracheophyta</taxon>
        <taxon>Spermatophyta</taxon>
        <taxon>Magnoliopsida</taxon>
        <taxon>eudicotyledons</taxon>
        <taxon>Gunneridae</taxon>
        <taxon>Pentapetalae</taxon>
        <taxon>rosids</taxon>
        <taxon>fabids</taxon>
        <taxon>Malpighiales</taxon>
        <taxon>Linaceae</taxon>
        <taxon>Linum</taxon>
    </lineage>
</organism>
<dbReference type="Pfam" id="PF13456">
    <property type="entry name" value="RVT_3"/>
    <property type="match status" value="1"/>
</dbReference>
<keyword evidence="3" id="KW-1185">Reference proteome</keyword>
<dbReference type="InterPro" id="IPR002156">
    <property type="entry name" value="RNaseH_domain"/>
</dbReference>
<dbReference type="PANTHER" id="PTHR47074:SF11">
    <property type="entry name" value="REVERSE TRANSCRIPTASE-LIKE PROTEIN"/>
    <property type="match status" value="1"/>
</dbReference>
<dbReference type="GO" id="GO:0003676">
    <property type="term" value="F:nucleic acid binding"/>
    <property type="evidence" value="ECO:0007669"/>
    <property type="project" value="InterPro"/>
</dbReference>
<name>A0AAV2F4L6_9ROSI</name>
<evidence type="ECO:0000313" key="2">
    <source>
        <dbReference type="EMBL" id="CAL1393166.1"/>
    </source>
</evidence>
<dbReference type="InterPro" id="IPR036397">
    <property type="entry name" value="RNaseH_sf"/>
</dbReference>
<feature type="domain" description="RNase H type-1" evidence="1">
    <location>
        <begin position="43"/>
        <end position="162"/>
    </location>
</feature>
<dbReference type="InterPro" id="IPR052929">
    <property type="entry name" value="RNase_H-like_EbsB-rel"/>
</dbReference>
<reference evidence="2 3" key="1">
    <citation type="submission" date="2024-04" db="EMBL/GenBank/DDBJ databases">
        <authorList>
            <person name="Fracassetti M."/>
        </authorList>
    </citation>
    <scope>NUCLEOTIDE SEQUENCE [LARGE SCALE GENOMIC DNA]</scope>
</reference>
<dbReference type="AlphaFoldDB" id="A0AAV2F4L6"/>
<dbReference type="PANTHER" id="PTHR47074">
    <property type="entry name" value="BNAC02G40300D PROTEIN"/>
    <property type="match status" value="1"/>
</dbReference>
<dbReference type="GO" id="GO:0004523">
    <property type="term" value="F:RNA-DNA hybrid ribonuclease activity"/>
    <property type="evidence" value="ECO:0007669"/>
    <property type="project" value="InterPro"/>
</dbReference>
<dbReference type="Gene3D" id="3.30.420.10">
    <property type="entry name" value="Ribonuclease H-like superfamily/Ribonuclease H"/>
    <property type="match status" value="1"/>
</dbReference>
<dbReference type="Proteomes" id="UP001497516">
    <property type="component" value="Chromosome 6"/>
</dbReference>
<evidence type="ECO:0000259" key="1">
    <source>
        <dbReference type="Pfam" id="PF13456"/>
    </source>
</evidence>
<evidence type="ECO:0000313" key="3">
    <source>
        <dbReference type="Proteomes" id="UP001497516"/>
    </source>
</evidence>
<protein>
    <recommendedName>
        <fullName evidence="1">RNase H type-1 domain-containing protein</fullName>
    </recommendedName>
</protein>
<sequence>MRQFTQPYEEWVRLPVDKPFQAPAAADHQPDHVGLPVVICGWDGATRRGSHSAGGVVLMTPNRDILMATGVQFPVIDDPLVVELLVLREAVLWCMGHILYNVGFEGDAKVVIDKIKRVDTRDSRLGAILEEVLHYFACNPGFSVRFIGRRSNRLAHMVARKALSLYPTMSRYFDFHAWLISKV</sequence>
<proteinExistence type="predicted"/>
<accession>A0AAV2F4L6</accession>
<dbReference type="EMBL" id="OZ034819">
    <property type="protein sequence ID" value="CAL1393166.1"/>
    <property type="molecule type" value="Genomic_DNA"/>
</dbReference>